<dbReference type="EMBL" id="CAEZSH010000047">
    <property type="protein sequence ID" value="CAB4536868.1"/>
    <property type="molecule type" value="Genomic_DNA"/>
</dbReference>
<name>A0A6J6BF45_9ZZZZ</name>
<protein>
    <submittedName>
        <fullName evidence="2">Unannotated protein</fullName>
    </submittedName>
</protein>
<evidence type="ECO:0000313" key="2">
    <source>
        <dbReference type="EMBL" id="CAB4536868.1"/>
    </source>
</evidence>
<feature type="region of interest" description="Disordered" evidence="1">
    <location>
        <begin position="1"/>
        <end position="66"/>
    </location>
</feature>
<gene>
    <name evidence="2" type="ORF">UFOPK1410_00507</name>
</gene>
<dbReference type="AlphaFoldDB" id="A0A6J6BF45"/>
<evidence type="ECO:0000256" key="1">
    <source>
        <dbReference type="SAM" id="MobiDB-lite"/>
    </source>
</evidence>
<proteinExistence type="predicted"/>
<reference evidence="2" key="1">
    <citation type="submission" date="2020-05" db="EMBL/GenBank/DDBJ databases">
        <authorList>
            <person name="Chiriac C."/>
            <person name="Salcher M."/>
            <person name="Ghai R."/>
            <person name="Kavagutti S V."/>
        </authorList>
    </citation>
    <scope>NUCLEOTIDE SEQUENCE</scope>
</reference>
<organism evidence="2">
    <name type="scientific">freshwater metagenome</name>
    <dbReference type="NCBI Taxonomy" id="449393"/>
    <lineage>
        <taxon>unclassified sequences</taxon>
        <taxon>metagenomes</taxon>
        <taxon>ecological metagenomes</taxon>
    </lineage>
</organism>
<accession>A0A6J6BF45</accession>
<sequence>MTNNEKPQTEAERTAVTQPTVVSGHGYPANRAEESASPTGWHASGPKSTAPGSLGTLEEVSRETSR</sequence>